<evidence type="ECO:0008006" key="7">
    <source>
        <dbReference type="Google" id="ProtNLM"/>
    </source>
</evidence>
<dbReference type="InterPro" id="IPR032675">
    <property type="entry name" value="LRR_dom_sf"/>
</dbReference>
<protein>
    <recommendedName>
        <fullName evidence="7">RRM domain-containing protein</fullName>
    </recommendedName>
</protein>
<accession>A0AAE1KAM4</accession>
<comment type="caution">
    <text evidence="5">The sequence shown here is derived from an EMBL/GenBank/DDBJ whole genome shotgun (WGS) entry which is preliminary data.</text>
</comment>
<dbReference type="SUPFAM" id="SSF52047">
    <property type="entry name" value="RNI-like"/>
    <property type="match status" value="1"/>
</dbReference>
<evidence type="ECO:0000313" key="6">
    <source>
        <dbReference type="Proteomes" id="UP001286313"/>
    </source>
</evidence>
<dbReference type="InterPro" id="IPR001810">
    <property type="entry name" value="F-box_dom"/>
</dbReference>
<dbReference type="EMBL" id="JAWQEG010003310">
    <property type="protein sequence ID" value="KAK3866935.1"/>
    <property type="molecule type" value="Genomic_DNA"/>
</dbReference>
<evidence type="ECO:0000256" key="1">
    <source>
        <dbReference type="ARBA" id="ARBA00022884"/>
    </source>
</evidence>
<dbReference type="Pfam" id="PF12937">
    <property type="entry name" value="F-box-like"/>
    <property type="match status" value="1"/>
</dbReference>
<dbReference type="PANTHER" id="PTHR13318:SF190">
    <property type="entry name" value="PARTNER OF PAIRED, ISOFORM B"/>
    <property type="match status" value="1"/>
</dbReference>
<evidence type="ECO:0000259" key="3">
    <source>
        <dbReference type="PROSITE" id="PS50102"/>
    </source>
</evidence>
<dbReference type="SMART" id="SM00360">
    <property type="entry name" value="RRM"/>
    <property type="match status" value="1"/>
</dbReference>
<keyword evidence="6" id="KW-1185">Reference proteome</keyword>
<dbReference type="Proteomes" id="UP001286313">
    <property type="component" value="Unassembled WGS sequence"/>
</dbReference>
<evidence type="ECO:0000256" key="2">
    <source>
        <dbReference type="PROSITE-ProRule" id="PRU00176"/>
    </source>
</evidence>
<dbReference type="SUPFAM" id="SSF81383">
    <property type="entry name" value="F-box domain"/>
    <property type="match status" value="1"/>
</dbReference>
<evidence type="ECO:0000313" key="5">
    <source>
        <dbReference type="EMBL" id="KAK3866935.1"/>
    </source>
</evidence>
<name>A0AAE1KAM4_PETCI</name>
<evidence type="ECO:0000259" key="4">
    <source>
        <dbReference type="PROSITE" id="PS50181"/>
    </source>
</evidence>
<dbReference type="InterPro" id="IPR036047">
    <property type="entry name" value="F-box-like_dom_sf"/>
</dbReference>
<gene>
    <name evidence="5" type="ORF">Pcinc_027565</name>
</gene>
<keyword evidence="1 2" id="KW-0694">RNA-binding</keyword>
<dbReference type="Gene3D" id="3.30.70.330">
    <property type="match status" value="1"/>
</dbReference>
<feature type="domain" description="F-box" evidence="4">
    <location>
        <begin position="148"/>
        <end position="192"/>
    </location>
</feature>
<dbReference type="GO" id="GO:0019005">
    <property type="term" value="C:SCF ubiquitin ligase complex"/>
    <property type="evidence" value="ECO:0007669"/>
    <property type="project" value="TreeGrafter"/>
</dbReference>
<dbReference type="GO" id="GO:0031146">
    <property type="term" value="P:SCF-dependent proteasomal ubiquitin-dependent protein catabolic process"/>
    <property type="evidence" value="ECO:0007669"/>
    <property type="project" value="TreeGrafter"/>
</dbReference>
<dbReference type="Gene3D" id="3.80.10.10">
    <property type="entry name" value="Ribonuclease Inhibitor"/>
    <property type="match status" value="2"/>
</dbReference>
<dbReference type="InterPro" id="IPR035979">
    <property type="entry name" value="RBD_domain_sf"/>
</dbReference>
<dbReference type="Gene3D" id="1.20.1280.50">
    <property type="match status" value="1"/>
</dbReference>
<dbReference type="PROSITE" id="PS50102">
    <property type="entry name" value="RRM"/>
    <property type="match status" value="1"/>
</dbReference>
<dbReference type="PROSITE" id="PS50181">
    <property type="entry name" value="FBOX"/>
    <property type="match status" value="1"/>
</dbReference>
<reference evidence="5" key="1">
    <citation type="submission" date="2023-10" db="EMBL/GenBank/DDBJ databases">
        <title>Genome assemblies of two species of porcelain crab, Petrolisthes cinctipes and Petrolisthes manimaculis (Anomura: Porcellanidae).</title>
        <authorList>
            <person name="Angst P."/>
        </authorList>
    </citation>
    <scope>NUCLEOTIDE SEQUENCE</scope>
    <source>
        <strain evidence="5">PB745_01</strain>
        <tissue evidence="5">Gill</tissue>
    </source>
</reference>
<dbReference type="InterPro" id="IPR000504">
    <property type="entry name" value="RRM_dom"/>
</dbReference>
<feature type="domain" description="RRM" evidence="3">
    <location>
        <begin position="40"/>
        <end position="119"/>
    </location>
</feature>
<dbReference type="SUPFAM" id="SSF54928">
    <property type="entry name" value="RNA-binding domain, RBD"/>
    <property type="match status" value="1"/>
</dbReference>
<dbReference type="InterPro" id="IPR012677">
    <property type="entry name" value="Nucleotide-bd_a/b_plait_sf"/>
</dbReference>
<organism evidence="5 6">
    <name type="scientific">Petrolisthes cinctipes</name>
    <name type="common">Flat porcelain crab</name>
    <dbReference type="NCBI Taxonomy" id="88211"/>
    <lineage>
        <taxon>Eukaryota</taxon>
        <taxon>Metazoa</taxon>
        <taxon>Ecdysozoa</taxon>
        <taxon>Arthropoda</taxon>
        <taxon>Crustacea</taxon>
        <taxon>Multicrustacea</taxon>
        <taxon>Malacostraca</taxon>
        <taxon>Eumalacostraca</taxon>
        <taxon>Eucarida</taxon>
        <taxon>Decapoda</taxon>
        <taxon>Pleocyemata</taxon>
        <taxon>Anomura</taxon>
        <taxon>Galatheoidea</taxon>
        <taxon>Porcellanidae</taxon>
        <taxon>Petrolisthes</taxon>
    </lineage>
</organism>
<dbReference type="AlphaFoldDB" id="A0AAE1KAM4"/>
<dbReference type="PANTHER" id="PTHR13318">
    <property type="entry name" value="PARTNER OF PAIRED, ISOFORM B-RELATED"/>
    <property type="match status" value="1"/>
</dbReference>
<dbReference type="GO" id="GO:0003723">
    <property type="term" value="F:RNA binding"/>
    <property type="evidence" value="ECO:0007669"/>
    <property type="project" value="UniProtKB-UniRule"/>
</dbReference>
<dbReference type="SMART" id="SM00256">
    <property type="entry name" value="FBOX"/>
    <property type="match status" value="1"/>
</dbReference>
<dbReference type="Pfam" id="PF00076">
    <property type="entry name" value="RRM_1"/>
    <property type="match status" value="1"/>
</dbReference>
<sequence>MGRGQPREVDDGNAALTNAVSKLNIEEENDDIPQELIDPCKVFVGHLRPMVCERTLHEALSHYVTVEKVIIIRDKFNRRSKGYGFVTVSKPEDVDKLLSLSHGDRYISGQEMVLGRARKQICLPGHHDYIRQPLPDRDFDLSLPDPNTPSIHVLVDDVLYKILEFLPMRDRVRSERVCRRWQMLVHGLFTKINRLEIDPKWLGINTPITRSIISKLLILSGPTLKDLKLLSVDHATRGSIMKIVGQLCPVLESLDVSMACGINFFSISYLTRNCRELKSFIAMNCPNFKEKALKHLLVSYPELERLHISGCFVTGRCFSQLPPTLKELNISYCTTIDQKSNGIGVLSHIGERCPHLETLEMEKCRVSKTVLEQIGTHCTNLSKLSLFIVEIEAIEALKTFKNLKDLTVDSVFLDLRVLINSLPDLQRLVVDSRLSTGVESDFSSLKELKSIKLCHIDMTTESVMTLAKCAKLAEVHLENCGDFPQEVLTEILKGCTGLKRIHCPNVNINLDFIETVNKIMEHRSGKLLIEVRTGYLTSKELLEAQYDNKKIEFDPIHSFQLLFDCDITDDDSLYSAGSLEDYWVNGYDGFDSDYSLREDFLYGDHLEFLRDPFLMYGFGYDSSEDSDFSI</sequence>
<proteinExistence type="predicted"/>